<name>L7LYA5_RHIPC</name>
<reference evidence="1" key="2">
    <citation type="journal article" date="2015" name="J. Proteomics">
        <title>Sexual differences in the sialomes of the zebra tick, Rhipicephalus pulchellus.</title>
        <authorList>
            <person name="Tan A.W."/>
            <person name="Francischetti I.M."/>
            <person name="Slovak M."/>
            <person name="Kini R.M."/>
            <person name="Ribeiro J.M."/>
        </authorList>
    </citation>
    <scope>NUCLEOTIDE SEQUENCE</scope>
    <source>
        <tissue evidence="1">Salivary gland</tissue>
    </source>
</reference>
<accession>L7LYA5</accession>
<dbReference type="AlphaFoldDB" id="L7LYA5"/>
<protein>
    <submittedName>
        <fullName evidence="1">Uncharacterized protein</fullName>
    </submittedName>
</protein>
<proteinExistence type="evidence at transcript level"/>
<sequence length="98" mass="11562">MKACRLFRIMRSFRAAIFLCLSILRRRKRRSADARKTTKTTAWQCVFRRCAAQSQPPLSARVTCAQRRNNVTFMHMHIKKKCCKAIINTFRAIMQQLI</sequence>
<organism evidence="1">
    <name type="scientific">Rhipicephalus pulchellus</name>
    <name type="common">Yellow backed tick</name>
    <name type="synonym">Dermacentor pulchellus</name>
    <dbReference type="NCBI Taxonomy" id="72859"/>
    <lineage>
        <taxon>Eukaryota</taxon>
        <taxon>Metazoa</taxon>
        <taxon>Ecdysozoa</taxon>
        <taxon>Arthropoda</taxon>
        <taxon>Chelicerata</taxon>
        <taxon>Arachnida</taxon>
        <taxon>Acari</taxon>
        <taxon>Parasitiformes</taxon>
        <taxon>Ixodida</taxon>
        <taxon>Ixodoidea</taxon>
        <taxon>Ixodidae</taxon>
        <taxon>Rhipicephalinae</taxon>
        <taxon>Rhipicephalus</taxon>
        <taxon>Rhipicephalus</taxon>
    </lineage>
</organism>
<dbReference type="EMBL" id="GACK01009185">
    <property type="protein sequence ID" value="JAA55849.1"/>
    <property type="molecule type" value="mRNA"/>
</dbReference>
<evidence type="ECO:0000313" key="1">
    <source>
        <dbReference type="EMBL" id="JAA55849.1"/>
    </source>
</evidence>
<reference evidence="1" key="1">
    <citation type="submission" date="2012-11" db="EMBL/GenBank/DDBJ databases">
        <authorList>
            <person name="Lucero-Rivera Y.E."/>
            <person name="Tovar-Ramirez D."/>
        </authorList>
    </citation>
    <scope>NUCLEOTIDE SEQUENCE</scope>
    <source>
        <tissue evidence="1">Salivary gland</tissue>
    </source>
</reference>